<reference evidence="2" key="1">
    <citation type="submission" date="2024-05" db="EMBL/GenBank/DDBJ databases">
        <title>Isolation and characterization of Sporomusa carbonis sp. nov., a carboxydotrophic hydrogenogen in the genus of Sporomusa isolated from a charcoal burning pile.</title>
        <authorList>
            <person name="Boeer T."/>
            <person name="Rosenbaum F."/>
            <person name="Eysell L."/>
            <person name="Mueller V."/>
            <person name="Daniel R."/>
            <person name="Poehlein A."/>
        </authorList>
    </citation>
    <scope>NUCLEOTIDE SEQUENCE [LARGE SCALE GENOMIC DNA]</scope>
    <source>
        <strain evidence="2">DSM 10669</strain>
    </source>
</reference>
<dbReference type="InterPro" id="IPR023883">
    <property type="entry name" value="CHP03980_redox-disulphide"/>
</dbReference>
<dbReference type="NCBIfam" id="TIGR03980">
    <property type="entry name" value="prismane_assoc"/>
    <property type="match status" value="1"/>
</dbReference>
<dbReference type="SUPFAM" id="SSF140683">
    <property type="entry name" value="SP0561-like"/>
    <property type="match status" value="1"/>
</dbReference>
<dbReference type="Gene3D" id="1.10.3910.10">
    <property type="entry name" value="SP0561-like"/>
    <property type="match status" value="1"/>
</dbReference>
<dbReference type="InterPro" id="IPR015077">
    <property type="entry name" value="DUF1858"/>
</dbReference>
<evidence type="ECO:0000259" key="1">
    <source>
        <dbReference type="Pfam" id="PF08984"/>
    </source>
</evidence>
<evidence type="ECO:0000313" key="3">
    <source>
        <dbReference type="Proteomes" id="UP000216752"/>
    </source>
</evidence>
<accession>A0ABZ3IH33</accession>
<proteinExistence type="predicted"/>
<dbReference type="RefSeq" id="WP_094606683.1">
    <property type="nucleotide sequence ID" value="NZ_CP155573.1"/>
</dbReference>
<keyword evidence="3" id="KW-1185">Reference proteome</keyword>
<dbReference type="PANTHER" id="PTHR39341:SF1">
    <property type="entry name" value="DUF1858 DOMAIN-CONTAINING PROTEIN"/>
    <property type="match status" value="1"/>
</dbReference>
<dbReference type="InterPro" id="IPR038062">
    <property type="entry name" value="ScdA-like_N_sf"/>
</dbReference>
<sequence length="66" mass="7268">MVITKEMSICEVVSKYPNTVSVFRKYGMGCFVCAAASYENIEQGAHAHDVDISVLIADINKAIQEE</sequence>
<feature type="domain" description="DUF1858" evidence="1">
    <location>
        <begin position="3"/>
        <end position="55"/>
    </location>
</feature>
<gene>
    <name evidence="2" type="ORF">SPSIL_010960</name>
</gene>
<dbReference type="EMBL" id="CP155573">
    <property type="protein sequence ID" value="XFO64987.1"/>
    <property type="molecule type" value="Genomic_DNA"/>
</dbReference>
<protein>
    <recommendedName>
        <fullName evidence="1">DUF1858 domain-containing protein</fullName>
    </recommendedName>
</protein>
<dbReference type="Proteomes" id="UP000216752">
    <property type="component" value="Chromosome"/>
</dbReference>
<organism evidence="2 3">
    <name type="scientific">Sporomusa silvacetica DSM 10669</name>
    <dbReference type="NCBI Taxonomy" id="1123289"/>
    <lineage>
        <taxon>Bacteria</taxon>
        <taxon>Bacillati</taxon>
        <taxon>Bacillota</taxon>
        <taxon>Negativicutes</taxon>
        <taxon>Selenomonadales</taxon>
        <taxon>Sporomusaceae</taxon>
        <taxon>Sporomusa</taxon>
    </lineage>
</organism>
<name>A0ABZ3IH33_9FIRM</name>
<dbReference type="Pfam" id="PF08984">
    <property type="entry name" value="DUF1858"/>
    <property type="match status" value="1"/>
</dbReference>
<dbReference type="PANTHER" id="PTHR39341">
    <property type="entry name" value="BSL7085 PROTEIN"/>
    <property type="match status" value="1"/>
</dbReference>
<evidence type="ECO:0000313" key="2">
    <source>
        <dbReference type="EMBL" id="XFO64987.1"/>
    </source>
</evidence>